<feature type="repeat" description="TPR" evidence="1">
    <location>
        <begin position="534"/>
        <end position="567"/>
    </location>
</feature>
<proteinExistence type="predicted"/>
<feature type="transmembrane region" description="Helical" evidence="3">
    <location>
        <begin position="127"/>
        <end position="149"/>
    </location>
</feature>
<feature type="transmembrane region" description="Helical" evidence="3">
    <location>
        <begin position="69"/>
        <end position="88"/>
    </location>
</feature>
<dbReference type="Gene3D" id="1.25.40.10">
    <property type="entry name" value="Tetratricopeptide repeat domain"/>
    <property type="match status" value="1"/>
</dbReference>
<dbReference type="Proteomes" id="UP000178372">
    <property type="component" value="Unassembled WGS sequence"/>
</dbReference>
<protein>
    <submittedName>
        <fullName evidence="4">Uncharacterized protein</fullName>
    </submittedName>
</protein>
<gene>
    <name evidence="4" type="ORF">A2690_04970</name>
</gene>
<feature type="transmembrane region" description="Helical" evidence="3">
    <location>
        <begin position="262"/>
        <end position="282"/>
    </location>
</feature>
<accession>A0A1F7GCY6</accession>
<comment type="caution">
    <text evidence="4">The sequence shown here is derived from an EMBL/GenBank/DDBJ whole genome shotgun (WGS) entry which is preliminary data.</text>
</comment>
<dbReference type="EMBL" id="MFZF01000011">
    <property type="protein sequence ID" value="OGK16778.1"/>
    <property type="molecule type" value="Genomic_DNA"/>
</dbReference>
<feature type="transmembrane region" description="Helical" evidence="3">
    <location>
        <begin position="302"/>
        <end position="322"/>
    </location>
</feature>
<dbReference type="InterPro" id="IPR051533">
    <property type="entry name" value="WaaL-like"/>
</dbReference>
<evidence type="ECO:0000256" key="3">
    <source>
        <dbReference type="SAM" id="Phobius"/>
    </source>
</evidence>
<feature type="transmembrane region" description="Helical" evidence="3">
    <location>
        <begin position="209"/>
        <end position="231"/>
    </location>
</feature>
<feature type="transmembrane region" description="Helical" evidence="3">
    <location>
        <begin position="177"/>
        <end position="197"/>
    </location>
</feature>
<feature type="transmembrane region" description="Helical" evidence="3">
    <location>
        <begin position="12"/>
        <end position="32"/>
    </location>
</feature>
<evidence type="ECO:0000313" key="5">
    <source>
        <dbReference type="Proteomes" id="UP000178372"/>
    </source>
</evidence>
<feature type="transmembrane region" description="Helical" evidence="3">
    <location>
        <begin position="38"/>
        <end position="57"/>
    </location>
</feature>
<sequence>MQNKFLLQLQKIIATVLLVLTPLFFLPITGEYSITNKFYLISFITLFLCVLFCLRLIFEKKITFLSTSLMKPLLLFALSVLTSIIISAPNKLAALFLAPTGVIILFSFIIFTLLLTQITDKKEGTFYWLKIVAFPSVILAILKIVFYIYPKITDSLTQDFQFLKNPLLSLAGNQIELVIFLGFVSIFLTALLITPYLDRDKWRKPNIFTFVQIGALVICSIAFILSVSTLWQFRQDPLLVMVPFSLSWSAAVETLKTPLTAIFGVGPGNFLSIFTAIKPVTYNMTPLWSLNFNLSHSTILQIWSEFGLLGLIALLWLTSTLFKQALKLYRENKTEGIVLLLVLAYSVGSLILFPPMIANLLIFFTTAATIAIVTKPQVKEVNLSSAGTGVGVALGLAVILVFYFLGRSYIGEFYFKKSGDTTKAADAYRLQQMAANLSSYNESYHRTFSQLNLNIGRSIAGKKKVTDSDRSQIAFYLQKAVDEGKAALNLNRDSVMNWANLADVYRNMFYLATGADGWAIEAYQGAISADPNNPLLKLNLGGIYYEFKNFEESSRIFKETVALKPNWANAYYNLAWSLFNEKKYDQAQFAMQQVVALVQKNSADYKVASSDLKTFSMEAKKAEKSSEKATPSKKDQSSQQPLQLPTPPVPKLSPPVELPTEPTPASPAAKPQ</sequence>
<feature type="region of interest" description="Disordered" evidence="2">
    <location>
        <begin position="618"/>
        <end position="672"/>
    </location>
</feature>
<keyword evidence="3" id="KW-1133">Transmembrane helix</keyword>
<dbReference type="Pfam" id="PF13181">
    <property type="entry name" value="TPR_8"/>
    <property type="match status" value="1"/>
</dbReference>
<evidence type="ECO:0000256" key="1">
    <source>
        <dbReference type="PROSITE-ProRule" id="PRU00339"/>
    </source>
</evidence>
<dbReference type="PROSITE" id="PS50005">
    <property type="entry name" value="TPR"/>
    <property type="match status" value="1"/>
</dbReference>
<feature type="compositionally biased region" description="Pro residues" evidence="2">
    <location>
        <begin position="644"/>
        <end position="665"/>
    </location>
</feature>
<dbReference type="InterPro" id="IPR011990">
    <property type="entry name" value="TPR-like_helical_dom_sf"/>
</dbReference>
<feature type="compositionally biased region" description="Basic and acidic residues" evidence="2">
    <location>
        <begin position="618"/>
        <end position="636"/>
    </location>
</feature>
<keyword evidence="1" id="KW-0802">TPR repeat</keyword>
<dbReference type="PANTHER" id="PTHR37422">
    <property type="entry name" value="TEICHURONIC ACID BIOSYNTHESIS PROTEIN TUAE"/>
    <property type="match status" value="1"/>
</dbReference>
<dbReference type="SMART" id="SM00028">
    <property type="entry name" value="TPR"/>
    <property type="match status" value="3"/>
</dbReference>
<evidence type="ECO:0000256" key="2">
    <source>
        <dbReference type="SAM" id="MobiDB-lite"/>
    </source>
</evidence>
<dbReference type="InterPro" id="IPR019734">
    <property type="entry name" value="TPR_rpt"/>
</dbReference>
<dbReference type="AlphaFoldDB" id="A0A1F7GCY6"/>
<dbReference type="SUPFAM" id="SSF48452">
    <property type="entry name" value="TPR-like"/>
    <property type="match status" value="1"/>
</dbReference>
<name>A0A1F7GCY6_9BACT</name>
<organism evidence="4 5">
    <name type="scientific">Candidatus Roizmanbacteria bacterium RIFCSPHIGHO2_01_FULL_39_12b</name>
    <dbReference type="NCBI Taxonomy" id="1802030"/>
    <lineage>
        <taxon>Bacteria</taxon>
        <taxon>Candidatus Roizmaniibacteriota</taxon>
    </lineage>
</organism>
<keyword evidence="3" id="KW-0812">Transmembrane</keyword>
<dbReference type="PANTHER" id="PTHR37422:SF13">
    <property type="entry name" value="LIPOPOLYSACCHARIDE BIOSYNTHESIS PROTEIN PA4999-RELATED"/>
    <property type="match status" value="1"/>
</dbReference>
<feature type="transmembrane region" description="Helical" evidence="3">
    <location>
        <begin position="94"/>
        <end position="115"/>
    </location>
</feature>
<feature type="transmembrane region" description="Helical" evidence="3">
    <location>
        <begin position="386"/>
        <end position="406"/>
    </location>
</feature>
<evidence type="ECO:0000313" key="4">
    <source>
        <dbReference type="EMBL" id="OGK16778.1"/>
    </source>
</evidence>
<keyword evidence="3" id="KW-0472">Membrane</keyword>
<reference evidence="4 5" key="1">
    <citation type="journal article" date="2016" name="Nat. Commun.">
        <title>Thousands of microbial genomes shed light on interconnected biogeochemical processes in an aquifer system.</title>
        <authorList>
            <person name="Anantharaman K."/>
            <person name="Brown C.T."/>
            <person name="Hug L.A."/>
            <person name="Sharon I."/>
            <person name="Castelle C.J."/>
            <person name="Probst A.J."/>
            <person name="Thomas B.C."/>
            <person name="Singh A."/>
            <person name="Wilkins M.J."/>
            <person name="Karaoz U."/>
            <person name="Brodie E.L."/>
            <person name="Williams K.H."/>
            <person name="Hubbard S.S."/>
            <person name="Banfield J.F."/>
        </authorList>
    </citation>
    <scope>NUCLEOTIDE SEQUENCE [LARGE SCALE GENOMIC DNA]</scope>
</reference>